<name>A0A0G0XLG6_9BACT</name>
<reference evidence="6 7" key="1">
    <citation type="journal article" date="2015" name="Nature">
        <title>rRNA introns, odd ribosomes, and small enigmatic genomes across a large radiation of phyla.</title>
        <authorList>
            <person name="Brown C.T."/>
            <person name="Hug L.A."/>
            <person name="Thomas B.C."/>
            <person name="Sharon I."/>
            <person name="Castelle C.J."/>
            <person name="Singh A."/>
            <person name="Wilkins M.J."/>
            <person name="Williams K.H."/>
            <person name="Banfield J.F."/>
        </authorList>
    </citation>
    <scope>NUCLEOTIDE SEQUENCE [LARGE SCALE GENOMIC DNA]</scope>
</reference>
<dbReference type="HAMAP" id="MF_01369_B">
    <property type="entry name" value="Ribosomal_uL23_B"/>
    <property type="match status" value="1"/>
</dbReference>
<comment type="similarity">
    <text evidence="1 4">Belongs to the universal ribosomal protein uL23 family.</text>
</comment>
<evidence type="ECO:0000313" key="7">
    <source>
        <dbReference type="Proteomes" id="UP000033856"/>
    </source>
</evidence>
<keyword evidence="4" id="KW-0699">rRNA-binding</keyword>
<comment type="caution">
    <text evidence="6">The sequence shown here is derived from an EMBL/GenBank/DDBJ whole genome shotgun (WGS) entry which is preliminary data.</text>
</comment>
<dbReference type="AlphaFoldDB" id="A0A0G0XLG6"/>
<keyword evidence="2 4" id="KW-0689">Ribosomal protein</keyword>
<sequence>MKLNIFNKKETDKKKNAHDETVVEEQSEQDDKKIVSSLPLEKLAGAQGGFSVLKSFYISEKASDLLGINQYVFKVYDSTTKNEIKKQVENLFNVKVKHVRIINLPKKRRDIGKHPGFKAGFRKAIVALKDGYSIEQAKA</sequence>
<dbReference type="InterPro" id="IPR012678">
    <property type="entry name" value="Ribosomal_uL23/eL15/eS24_sf"/>
</dbReference>
<evidence type="ECO:0000256" key="1">
    <source>
        <dbReference type="ARBA" id="ARBA00006700"/>
    </source>
</evidence>
<gene>
    <name evidence="4" type="primary">rplW</name>
    <name evidence="6" type="ORF">UU83_C0003G0012</name>
</gene>
<proteinExistence type="inferred from homology"/>
<feature type="compositionally biased region" description="Basic and acidic residues" evidence="5">
    <location>
        <begin position="7"/>
        <end position="21"/>
    </location>
</feature>
<protein>
    <recommendedName>
        <fullName evidence="4">Large ribosomal subunit protein uL23</fullName>
    </recommendedName>
</protein>
<dbReference type="SUPFAM" id="SSF54189">
    <property type="entry name" value="Ribosomal proteins S24e, L23 and L15e"/>
    <property type="match status" value="1"/>
</dbReference>
<dbReference type="Proteomes" id="UP000033856">
    <property type="component" value="Unassembled WGS sequence"/>
</dbReference>
<accession>A0A0G0XLG6</accession>
<dbReference type="InterPro" id="IPR012677">
    <property type="entry name" value="Nucleotide-bd_a/b_plait_sf"/>
</dbReference>
<dbReference type="GO" id="GO:0019843">
    <property type="term" value="F:rRNA binding"/>
    <property type="evidence" value="ECO:0007669"/>
    <property type="project" value="UniProtKB-UniRule"/>
</dbReference>
<dbReference type="InterPro" id="IPR013025">
    <property type="entry name" value="Ribosomal_uL23-like"/>
</dbReference>
<evidence type="ECO:0000313" key="6">
    <source>
        <dbReference type="EMBL" id="KKS25719.1"/>
    </source>
</evidence>
<dbReference type="GO" id="GO:0003735">
    <property type="term" value="F:structural constituent of ribosome"/>
    <property type="evidence" value="ECO:0007669"/>
    <property type="project" value="InterPro"/>
</dbReference>
<dbReference type="GO" id="GO:0006412">
    <property type="term" value="P:translation"/>
    <property type="evidence" value="ECO:0007669"/>
    <property type="project" value="UniProtKB-UniRule"/>
</dbReference>
<comment type="function">
    <text evidence="4">One of the early assembly proteins it binds 23S rRNA. One of the proteins that surrounds the polypeptide exit tunnel on the outside of the ribosome. Forms the main docking site for trigger factor binding to the ribosome.</text>
</comment>
<evidence type="ECO:0000256" key="2">
    <source>
        <dbReference type="ARBA" id="ARBA00022980"/>
    </source>
</evidence>
<comment type="subunit">
    <text evidence="4">Part of the 50S ribosomal subunit. Contacts protein L29, and trigger factor when it is bound to the ribosome.</text>
</comment>
<dbReference type="GO" id="GO:1990904">
    <property type="term" value="C:ribonucleoprotein complex"/>
    <property type="evidence" value="ECO:0007669"/>
    <property type="project" value="UniProtKB-KW"/>
</dbReference>
<feature type="region of interest" description="Disordered" evidence="5">
    <location>
        <begin position="1"/>
        <end position="28"/>
    </location>
</feature>
<keyword evidence="3 4" id="KW-0687">Ribonucleoprotein</keyword>
<dbReference type="Pfam" id="PF00276">
    <property type="entry name" value="Ribosomal_L23"/>
    <property type="match status" value="1"/>
</dbReference>
<dbReference type="EMBL" id="LCCD01000003">
    <property type="protein sequence ID" value="KKS25719.1"/>
    <property type="molecule type" value="Genomic_DNA"/>
</dbReference>
<evidence type="ECO:0000256" key="4">
    <source>
        <dbReference type="HAMAP-Rule" id="MF_01369"/>
    </source>
</evidence>
<dbReference type="GO" id="GO:0005840">
    <property type="term" value="C:ribosome"/>
    <property type="evidence" value="ECO:0007669"/>
    <property type="project" value="UniProtKB-KW"/>
</dbReference>
<dbReference type="Gene3D" id="3.30.70.330">
    <property type="match status" value="1"/>
</dbReference>
<evidence type="ECO:0000256" key="3">
    <source>
        <dbReference type="ARBA" id="ARBA00023274"/>
    </source>
</evidence>
<keyword evidence="4" id="KW-0694">RNA-binding</keyword>
<evidence type="ECO:0000256" key="5">
    <source>
        <dbReference type="SAM" id="MobiDB-lite"/>
    </source>
</evidence>
<organism evidence="6 7">
    <name type="scientific">Candidatus Jorgensenbacteria bacterium GW2011_GWF2_41_8</name>
    <dbReference type="NCBI Taxonomy" id="1618667"/>
    <lineage>
        <taxon>Bacteria</taxon>
        <taxon>Candidatus Joergenseniibacteriota</taxon>
    </lineage>
</organism>